<gene>
    <name evidence="2" type="ORF">M9458_035930</name>
</gene>
<dbReference type="AlphaFoldDB" id="A0ABD0P0R4"/>
<evidence type="ECO:0000313" key="3">
    <source>
        <dbReference type="Proteomes" id="UP001529510"/>
    </source>
</evidence>
<protein>
    <submittedName>
        <fullName evidence="2">Uncharacterized protein</fullName>
    </submittedName>
</protein>
<proteinExistence type="predicted"/>
<dbReference type="EMBL" id="JAMKFB020000018">
    <property type="protein sequence ID" value="KAL0167708.1"/>
    <property type="molecule type" value="Genomic_DNA"/>
</dbReference>
<reference evidence="2 3" key="1">
    <citation type="submission" date="2024-05" db="EMBL/GenBank/DDBJ databases">
        <title>Genome sequencing and assembly of Indian major carp, Cirrhinus mrigala (Hamilton, 1822).</title>
        <authorList>
            <person name="Mohindra V."/>
            <person name="Chowdhury L.M."/>
            <person name="Lal K."/>
            <person name="Jena J.K."/>
        </authorList>
    </citation>
    <scope>NUCLEOTIDE SEQUENCE [LARGE SCALE GENOMIC DNA]</scope>
    <source>
        <strain evidence="2">CM1030</strain>
        <tissue evidence="2">Blood</tissue>
    </source>
</reference>
<comment type="caution">
    <text evidence="2">The sequence shown here is derived from an EMBL/GenBank/DDBJ whole genome shotgun (WGS) entry which is preliminary data.</text>
</comment>
<accession>A0ABD0P0R4</accession>
<keyword evidence="3" id="KW-1185">Reference proteome</keyword>
<sequence length="89" mass="10489">VAMQVRTSAPPRSTDLPVLSSTSLFTKPTCYMGIIRKSRYKDYLGMLNGPVRSLDEYCEALWLKEKKQKQKGKWKHVQELRKSRNRRHH</sequence>
<dbReference type="Proteomes" id="UP001529510">
    <property type="component" value="Unassembled WGS sequence"/>
</dbReference>
<evidence type="ECO:0000256" key="1">
    <source>
        <dbReference type="SAM" id="MobiDB-lite"/>
    </source>
</evidence>
<organism evidence="2 3">
    <name type="scientific">Cirrhinus mrigala</name>
    <name type="common">Mrigala</name>
    <dbReference type="NCBI Taxonomy" id="683832"/>
    <lineage>
        <taxon>Eukaryota</taxon>
        <taxon>Metazoa</taxon>
        <taxon>Chordata</taxon>
        <taxon>Craniata</taxon>
        <taxon>Vertebrata</taxon>
        <taxon>Euteleostomi</taxon>
        <taxon>Actinopterygii</taxon>
        <taxon>Neopterygii</taxon>
        <taxon>Teleostei</taxon>
        <taxon>Ostariophysi</taxon>
        <taxon>Cypriniformes</taxon>
        <taxon>Cyprinidae</taxon>
        <taxon>Labeoninae</taxon>
        <taxon>Labeonini</taxon>
        <taxon>Cirrhinus</taxon>
    </lineage>
</organism>
<evidence type="ECO:0000313" key="2">
    <source>
        <dbReference type="EMBL" id="KAL0167708.1"/>
    </source>
</evidence>
<feature type="region of interest" description="Disordered" evidence="1">
    <location>
        <begin position="70"/>
        <end position="89"/>
    </location>
</feature>
<feature type="non-terminal residue" evidence="2">
    <location>
        <position position="1"/>
    </location>
</feature>
<name>A0ABD0P0R4_CIRMR</name>